<sequence length="278" mass="29653">MRGLPGCGKSTATRQLLAAWELLASQSSHVSSRTAVCSADVFFENGAGLTRRQLHELAASKGMRSPDEAAQHGGIYRLCFDRSKLGAAHESCRRAFENALRARTGLVIVDNTNTQLKEYDNYKHTARREGYAVAVVELRCPDEPGIFEQQLHARNTHGVPMEVLRTMIARWEPDPLSAVALMRPGGLERATDVKGPPAGRAVPHAPDTALGLELLQVTNRAVAGHDAEALKTEEDGWETVSRSSSSRGGSSGGSHWGGSKGGGTIFGGRGMDGGRGKG</sequence>
<evidence type="ECO:0000256" key="1">
    <source>
        <dbReference type="SAM" id="MobiDB-lite"/>
    </source>
</evidence>
<gene>
    <name evidence="2" type="ORF">Ctob_001892</name>
</gene>
<evidence type="ECO:0000313" key="3">
    <source>
        <dbReference type="Proteomes" id="UP000037460"/>
    </source>
</evidence>
<feature type="non-terminal residue" evidence="2">
    <location>
        <position position="278"/>
    </location>
</feature>
<dbReference type="EMBL" id="JWZX01003070">
    <property type="protein sequence ID" value="KOO24657.1"/>
    <property type="molecule type" value="Genomic_DNA"/>
</dbReference>
<feature type="region of interest" description="Disordered" evidence="1">
    <location>
        <begin position="230"/>
        <end position="278"/>
    </location>
</feature>
<name>A0A0M0JE70_9EUKA</name>
<comment type="caution">
    <text evidence="2">The sequence shown here is derived from an EMBL/GenBank/DDBJ whole genome shotgun (WGS) entry which is preliminary data.</text>
</comment>
<dbReference type="SUPFAM" id="SSF52540">
    <property type="entry name" value="P-loop containing nucleoside triphosphate hydrolases"/>
    <property type="match status" value="1"/>
</dbReference>
<dbReference type="PANTHER" id="PTHR13308">
    <property type="entry name" value="NEDD4-BINDING PROTEIN 2-LIKE 1"/>
    <property type="match status" value="1"/>
</dbReference>
<dbReference type="Gene3D" id="3.40.50.300">
    <property type="entry name" value="P-loop containing nucleotide triphosphate hydrolases"/>
    <property type="match status" value="1"/>
</dbReference>
<dbReference type="InterPro" id="IPR026302">
    <property type="entry name" value="NEDD4-bd_p2"/>
</dbReference>
<dbReference type="OrthoDB" id="3231855at2759"/>
<dbReference type="InterPro" id="IPR027417">
    <property type="entry name" value="P-loop_NTPase"/>
</dbReference>
<feature type="compositionally biased region" description="Gly residues" evidence="1">
    <location>
        <begin position="249"/>
        <end position="271"/>
    </location>
</feature>
<reference evidence="3" key="1">
    <citation type="journal article" date="2015" name="PLoS Genet.">
        <title>Genome Sequence and Transcriptome Analyses of Chrysochromulina tobin: Metabolic Tools for Enhanced Algal Fitness in the Prominent Order Prymnesiales (Haptophyceae).</title>
        <authorList>
            <person name="Hovde B.T."/>
            <person name="Deodato C.R."/>
            <person name="Hunsperger H.M."/>
            <person name="Ryken S.A."/>
            <person name="Yost W."/>
            <person name="Jha R.K."/>
            <person name="Patterson J."/>
            <person name="Monnat R.J. Jr."/>
            <person name="Barlow S.B."/>
            <person name="Starkenburg S.R."/>
            <person name="Cattolico R.A."/>
        </authorList>
    </citation>
    <scope>NUCLEOTIDE SEQUENCE</scope>
    <source>
        <strain evidence="3">CCMP291</strain>
    </source>
</reference>
<keyword evidence="3" id="KW-1185">Reference proteome</keyword>
<dbReference type="Pfam" id="PF13671">
    <property type="entry name" value="AAA_33"/>
    <property type="match status" value="1"/>
</dbReference>
<dbReference type="PANTHER" id="PTHR13308:SF40">
    <property type="entry name" value="NEDD4-BINDING PROTEIN 2-LIKE 1"/>
    <property type="match status" value="1"/>
</dbReference>
<proteinExistence type="predicted"/>
<dbReference type="AlphaFoldDB" id="A0A0M0JE70"/>
<accession>A0A0M0JE70</accession>
<dbReference type="Proteomes" id="UP000037460">
    <property type="component" value="Unassembled WGS sequence"/>
</dbReference>
<protein>
    <submittedName>
        <fullName evidence="2">2-cyclic nucleotide 3-phosphodiesterase family protein</fullName>
    </submittedName>
</protein>
<evidence type="ECO:0000313" key="2">
    <source>
        <dbReference type="EMBL" id="KOO24657.1"/>
    </source>
</evidence>
<organism evidence="2 3">
    <name type="scientific">Chrysochromulina tobinii</name>
    <dbReference type="NCBI Taxonomy" id="1460289"/>
    <lineage>
        <taxon>Eukaryota</taxon>
        <taxon>Haptista</taxon>
        <taxon>Haptophyta</taxon>
        <taxon>Prymnesiophyceae</taxon>
        <taxon>Prymnesiales</taxon>
        <taxon>Chrysochromulinaceae</taxon>
        <taxon>Chrysochromulina</taxon>
    </lineage>
</organism>